<reference evidence="1" key="1">
    <citation type="submission" date="2020-09" db="EMBL/GenBank/DDBJ databases">
        <title>A novel bacterium of genus Paenibacillus, isolated from South China Sea.</title>
        <authorList>
            <person name="Huang H."/>
            <person name="Mo K."/>
            <person name="Hu Y."/>
        </authorList>
    </citation>
    <scope>NUCLEOTIDE SEQUENCE</scope>
    <source>
        <strain evidence="1">IB182493</strain>
    </source>
</reference>
<dbReference type="Proteomes" id="UP000632125">
    <property type="component" value="Unassembled WGS sequence"/>
</dbReference>
<dbReference type="EMBL" id="JACXIY010000008">
    <property type="protein sequence ID" value="MBD2868295.1"/>
    <property type="molecule type" value="Genomic_DNA"/>
</dbReference>
<dbReference type="AlphaFoldDB" id="A0A927H4W2"/>
<proteinExistence type="predicted"/>
<protein>
    <submittedName>
        <fullName evidence="1">Uncharacterized protein</fullName>
    </submittedName>
</protein>
<keyword evidence="2" id="KW-1185">Reference proteome</keyword>
<accession>A0A927H4W2</accession>
<comment type="caution">
    <text evidence="1">The sequence shown here is derived from an EMBL/GenBank/DDBJ whole genome shotgun (WGS) entry which is preliminary data.</text>
</comment>
<evidence type="ECO:0000313" key="1">
    <source>
        <dbReference type="EMBL" id="MBD2868295.1"/>
    </source>
</evidence>
<dbReference type="RefSeq" id="WP_190859473.1">
    <property type="nucleotide sequence ID" value="NZ_JACXIY010000008.1"/>
</dbReference>
<gene>
    <name evidence="1" type="ORF">IDH41_06895</name>
</gene>
<dbReference type="InterPro" id="IPR056084">
    <property type="entry name" value="DUF7667"/>
</dbReference>
<dbReference type="Pfam" id="PF24704">
    <property type="entry name" value="DUF7667"/>
    <property type="match status" value="1"/>
</dbReference>
<name>A0A927H4W2_9BACL</name>
<organism evidence="1 2">
    <name type="scientific">Paenibacillus arenilitoris</name>
    <dbReference type="NCBI Taxonomy" id="2772299"/>
    <lineage>
        <taxon>Bacteria</taxon>
        <taxon>Bacillati</taxon>
        <taxon>Bacillota</taxon>
        <taxon>Bacilli</taxon>
        <taxon>Bacillales</taxon>
        <taxon>Paenibacillaceae</taxon>
        <taxon>Paenibacillus</taxon>
    </lineage>
</organism>
<evidence type="ECO:0000313" key="2">
    <source>
        <dbReference type="Proteomes" id="UP000632125"/>
    </source>
</evidence>
<sequence length="83" mass="9485">MVGIHPVHRRMAELTFKAKEIGGYQRLPHHERLELDHCMAVNADLILKLDSLKTLAFLAHEAGDAEWQQQICARIESLETLLL</sequence>